<organism evidence="1 2">
    <name type="scientific">Violaceomyces palustris</name>
    <dbReference type="NCBI Taxonomy" id="1673888"/>
    <lineage>
        <taxon>Eukaryota</taxon>
        <taxon>Fungi</taxon>
        <taxon>Dikarya</taxon>
        <taxon>Basidiomycota</taxon>
        <taxon>Ustilaginomycotina</taxon>
        <taxon>Ustilaginomycetes</taxon>
        <taxon>Violaceomycetales</taxon>
        <taxon>Violaceomycetaceae</taxon>
        <taxon>Violaceomyces</taxon>
    </lineage>
</organism>
<protein>
    <submittedName>
        <fullName evidence="1">Uncharacterized protein</fullName>
    </submittedName>
</protein>
<dbReference type="EMBL" id="KZ819693">
    <property type="protein sequence ID" value="PWN54171.1"/>
    <property type="molecule type" value="Genomic_DNA"/>
</dbReference>
<dbReference type="Proteomes" id="UP000245626">
    <property type="component" value="Unassembled WGS sequence"/>
</dbReference>
<name>A0ACD0P7Z8_9BASI</name>
<sequence length="321" mass="35546">MLSSSSTASAQRATTSANSAVQALLRNALPQVKRYGFTREAILAGNGPSSSSSQVSLPDQGLRGGLSEFTLSKLFPGKDSDPTSAPNSLFRYWDQESLRVSLERFKRLSSGEDASVQETREEVYMSAVQILETRLELSGEVRDHLLQAFTNLSTVNLPTPPTQSLPTSLQRALNVLPWPVMFRFLPKALPNPEPMVSRAYDLADITLSNLSHLEKSHPIPNSSPSPSSLSASEDHMKIYRDYYDDRARLTLAYLLSELHLSSPSEPSSRDPEDSKKLFRRIAVHGRRTSLAADLERVLKSSQGWITWGSRGWLGIFRSLGL</sequence>
<evidence type="ECO:0000313" key="1">
    <source>
        <dbReference type="EMBL" id="PWN54171.1"/>
    </source>
</evidence>
<accession>A0ACD0P7Z8</accession>
<reference evidence="1 2" key="1">
    <citation type="journal article" date="2018" name="Mol. Biol. Evol.">
        <title>Broad Genomic Sampling Reveals a Smut Pathogenic Ancestry of the Fungal Clade Ustilaginomycotina.</title>
        <authorList>
            <person name="Kijpornyongpan T."/>
            <person name="Mondo S.J."/>
            <person name="Barry K."/>
            <person name="Sandor L."/>
            <person name="Lee J."/>
            <person name="Lipzen A."/>
            <person name="Pangilinan J."/>
            <person name="LaButti K."/>
            <person name="Hainaut M."/>
            <person name="Henrissat B."/>
            <person name="Grigoriev I.V."/>
            <person name="Spatafora J.W."/>
            <person name="Aime M.C."/>
        </authorList>
    </citation>
    <scope>NUCLEOTIDE SEQUENCE [LARGE SCALE GENOMIC DNA]</scope>
    <source>
        <strain evidence="1 2">SA 807</strain>
    </source>
</reference>
<gene>
    <name evidence="1" type="ORF">IE53DRAFT_383256</name>
</gene>
<keyword evidence="2" id="KW-1185">Reference proteome</keyword>
<evidence type="ECO:0000313" key="2">
    <source>
        <dbReference type="Proteomes" id="UP000245626"/>
    </source>
</evidence>
<proteinExistence type="predicted"/>